<dbReference type="Proteomes" id="UP000054773">
    <property type="component" value="Unassembled WGS sequence"/>
</dbReference>
<proteinExistence type="predicted"/>
<evidence type="ECO:0000313" key="2">
    <source>
        <dbReference type="Proteomes" id="UP000054773"/>
    </source>
</evidence>
<dbReference type="RefSeq" id="WP_131750987.1">
    <property type="nucleotide sequence ID" value="NZ_CAAAHY010000005.1"/>
</dbReference>
<organism evidence="1 2">
    <name type="scientific">Legionella erythra</name>
    <dbReference type="NCBI Taxonomy" id="448"/>
    <lineage>
        <taxon>Bacteria</taxon>
        <taxon>Pseudomonadati</taxon>
        <taxon>Pseudomonadota</taxon>
        <taxon>Gammaproteobacteria</taxon>
        <taxon>Legionellales</taxon>
        <taxon>Legionellaceae</taxon>
        <taxon>Legionella</taxon>
    </lineage>
</organism>
<protein>
    <submittedName>
        <fullName evidence="1">Uncharacterized protein</fullName>
    </submittedName>
</protein>
<accession>A0A0W0TGF3</accession>
<gene>
    <name evidence="1" type="ORF">Lery_2817</name>
</gene>
<comment type="caution">
    <text evidence="1">The sequence shown here is derived from an EMBL/GenBank/DDBJ whole genome shotgun (WGS) entry which is preliminary data.</text>
</comment>
<sequence>MPTYTPEQLRNLKPIDAHALLDDEDSLIASRDAFDKLSDNEKRQLVFNMLSNRTDIKNLSHLSDALRNPTLQTDNCFHAMFSRALEICRRLDSITDTRNNNPGRIFIGKEFNADLYNEHANLVQHRLAGHEDQIAQCLAKSPDSHAEIARSLRILSIQPTGDVFKTINEKFGKIVRAKKESKEEEISLLDEDLSTLDEHKSPCCTLF</sequence>
<dbReference type="PATRIC" id="fig|448.7.peg.2960"/>
<reference evidence="1 2" key="1">
    <citation type="submission" date="2015-11" db="EMBL/GenBank/DDBJ databases">
        <title>Genomic analysis of 38 Legionella species identifies large and diverse effector repertoires.</title>
        <authorList>
            <person name="Burstein D."/>
            <person name="Amaro F."/>
            <person name="Zusman T."/>
            <person name="Lifshitz Z."/>
            <person name="Cohen O."/>
            <person name="Gilbert J.A."/>
            <person name="Pupko T."/>
            <person name="Shuman H.A."/>
            <person name="Segal G."/>
        </authorList>
    </citation>
    <scope>NUCLEOTIDE SEQUENCE [LARGE SCALE GENOMIC DNA]</scope>
    <source>
        <strain evidence="1 2">SE-32A-C8</strain>
    </source>
</reference>
<dbReference type="EMBL" id="LNYA01000034">
    <property type="protein sequence ID" value="KTC94650.1"/>
    <property type="molecule type" value="Genomic_DNA"/>
</dbReference>
<dbReference type="AlphaFoldDB" id="A0A0W0TGF3"/>
<keyword evidence="2" id="KW-1185">Reference proteome</keyword>
<dbReference type="STRING" id="448.Lery_2817"/>
<dbReference type="OrthoDB" id="5651907at2"/>
<name>A0A0W0TGF3_LEGER</name>
<evidence type="ECO:0000313" key="1">
    <source>
        <dbReference type="EMBL" id="KTC94650.1"/>
    </source>
</evidence>